<evidence type="ECO:0000256" key="4">
    <source>
        <dbReference type="ARBA" id="ARBA00022679"/>
    </source>
</evidence>
<feature type="modified residue" description="Phosphocysteine; by EIIA" evidence="7">
    <location>
        <position position="8"/>
    </location>
</feature>
<keyword evidence="4" id="KW-0808">Transferase</keyword>
<organism evidence="9 10">
    <name type="scientific">Hungatella hathewayi WAL-18680</name>
    <dbReference type="NCBI Taxonomy" id="742737"/>
    <lineage>
        <taxon>Bacteria</taxon>
        <taxon>Bacillati</taxon>
        <taxon>Bacillota</taxon>
        <taxon>Clostridia</taxon>
        <taxon>Lachnospirales</taxon>
        <taxon>Lachnospiraceae</taxon>
        <taxon>Hungatella</taxon>
    </lineage>
</organism>
<dbReference type="InterPro" id="IPR036095">
    <property type="entry name" value="PTS_EIIB-like_sf"/>
</dbReference>
<keyword evidence="1" id="KW-0813">Transport</keyword>
<comment type="caution">
    <text evidence="9">The sequence shown here is derived from an EMBL/GenBank/DDBJ whole genome shotgun (WGS) entry which is preliminary data.</text>
</comment>
<dbReference type="EMBL" id="ADLN01000005">
    <property type="protein sequence ID" value="EHI61281.1"/>
    <property type="molecule type" value="Genomic_DNA"/>
</dbReference>
<dbReference type="PATRIC" id="fig|742737.3.peg.643"/>
<evidence type="ECO:0000256" key="2">
    <source>
        <dbReference type="ARBA" id="ARBA00022553"/>
    </source>
</evidence>
<protein>
    <recommendedName>
        <fullName evidence="8">PTS EIIB type-3 domain-containing protein</fullName>
    </recommendedName>
</protein>
<dbReference type="Gene3D" id="3.40.50.2300">
    <property type="match status" value="1"/>
</dbReference>
<dbReference type="Proteomes" id="UP000005384">
    <property type="component" value="Unassembled WGS sequence"/>
</dbReference>
<evidence type="ECO:0000259" key="8">
    <source>
        <dbReference type="PROSITE" id="PS51100"/>
    </source>
</evidence>
<keyword evidence="6" id="KW-0418">Kinase</keyword>
<keyword evidence="10" id="KW-1185">Reference proteome</keyword>
<dbReference type="InterPro" id="IPR013012">
    <property type="entry name" value="PTS_EIIB_3"/>
</dbReference>
<keyword evidence="3" id="KW-0762">Sugar transport</keyword>
<evidence type="ECO:0000256" key="7">
    <source>
        <dbReference type="PROSITE-ProRule" id="PRU00423"/>
    </source>
</evidence>
<evidence type="ECO:0000256" key="3">
    <source>
        <dbReference type="ARBA" id="ARBA00022597"/>
    </source>
</evidence>
<sequence length="104" mass="11787">MRRVIVACGCGISSRFMVERLKRYLGEQGILLEVSAANEYEVAQREADVILVGIPLKYKFQGIKEEVAQHFPDTRVVLIDKKTYEEQDMANITRLALEALGETL</sequence>
<gene>
    <name evidence="9" type="ORF">HMPREF9473_00643</name>
</gene>
<reference evidence="9 10" key="1">
    <citation type="submission" date="2011-08" db="EMBL/GenBank/DDBJ databases">
        <title>The Genome Sequence of Clostridium hathewayi WAL-18680.</title>
        <authorList>
            <consortium name="The Broad Institute Genome Sequencing Platform"/>
            <person name="Earl A."/>
            <person name="Ward D."/>
            <person name="Feldgarden M."/>
            <person name="Gevers D."/>
            <person name="Finegold S.M."/>
            <person name="Summanen P.H."/>
            <person name="Molitoris D.R."/>
            <person name="Song M."/>
            <person name="Daigneault M."/>
            <person name="Allen-Vercoe E."/>
            <person name="Young S.K."/>
            <person name="Zeng Q."/>
            <person name="Gargeya S."/>
            <person name="Fitzgerald M."/>
            <person name="Haas B."/>
            <person name="Abouelleil A."/>
            <person name="Alvarado L."/>
            <person name="Arachchi H.M."/>
            <person name="Berlin A."/>
            <person name="Brown A."/>
            <person name="Chapman S.B."/>
            <person name="Chen Z."/>
            <person name="Dunbar C."/>
            <person name="Freedman E."/>
            <person name="Gearin G."/>
            <person name="Gellesch M."/>
            <person name="Goldberg J."/>
            <person name="Griggs A."/>
            <person name="Gujja S."/>
            <person name="Heiman D."/>
            <person name="Howarth C."/>
            <person name="Larson L."/>
            <person name="Lui A."/>
            <person name="MacDonald P.J.P."/>
            <person name="Montmayeur A."/>
            <person name="Murphy C."/>
            <person name="Neiman D."/>
            <person name="Pearson M."/>
            <person name="Priest M."/>
            <person name="Roberts A."/>
            <person name="Saif S."/>
            <person name="Shea T."/>
            <person name="Shenoy N."/>
            <person name="Sisk P."/>
            <person name="Stolte C."/>
            <person name="Sykes S."/>
            <person name="Wortman J."/>
            <person name="Nusbaum C."/>
            <person name="Birren B."/>
        </authorList>
    </citation>
    <scope>NUCLEOTIDE SEQUENCE [LARGE SCALE GENOMIC DNA]</scope>
    <source>
        <strain evidence="9 10">WAL-18680</strain>
    </source>
</reference>
<keyword evidence="5" id="KW-0598">Phosphotransferase system</keyword>
<dbReference type="HOGENOM" id="CLU_2246263_0_0_9"/>
<dbReference type="Pfam" id="PF02302">
    <property type="entry name" value="PTS_IIB"/>
    <property type="match status" value="1"/>
</dbReference>
<dbReference type="RefSeq" id="WP_006778628.1">
    <property type="nucleotide sequence ID" value="NZ_CP040506.1"/>
</dbReference>
<evidence type="ECO:0000256" key="1">
    <source>
        <dbReference type="ARBA" id="ARBA00022448"/>
    </source>
</evidence>
<dbReference type="SUPFAM" id="SSF52794">
    <property type="entry name" value="PTS system IIB component-like"/>
    <property type="match status" value="1"/>
</dbReference>
<name>G5IAW6_9FIRM</name>
<dbReference type="GO" id="GO:0016301">
    <property type="term" value="F:kinase activity"/>
    <property type="evidence" value="ECO:0007669"/>
    <property type="project" value="UniProtKB-KW"/>
</dbReference>
<dbReference type="PANTHER" id="PTHR34581">
    <property type="entry name" value="PTS SYSTEM N,N'-DIACETYLCHITOBIOSE-SPECIFIC EIIB COMPONENT"/>
    <property type="match status" value="1"/>
</dbReference>
<dbReference type="PROSITE" id="PS51100">
    <property type="entry name" value="PTS_EIIB_TYPE_3"/>
    <property type="match status" value="1"/>
</dbReference>
<dbReference type="GO" id="GO:0009401">
    <property type="term" value="P:phosphoenolpyruvate-dependent sugar phosphotransferase system"/>
    <property type="evidence" value="ECO:0007669"/>
    <property type="project" value="UniProtKB-KW"/>
</dbReference>
<dbReference type="OrthoDB" id="6603449at2"/>
<dbReference type="InterPro" id="IPR003501">
    <property type="entry name" value="PTS_EIIB_2/3"/>
</dbReference>
<proteinExistence type="predicted"/>
<evidence type="ECO:0000256" key="5">
    <source>
        <dbReference type="ARBA" id="ARBA00022683"/>
    </source>
</evidence>
<dbReference type="AlphaFoldDB" id="G5IAW6"/>
<accession>G5IAW6</accession>
<feature type="domain" description="PTS EIIB type-3" evidence="8">
    <location>
        <begin position="1"/>
        <end position="104"/>
    </location>
</feature>
<dbReference type="GO" id="GO:0008982">
    <property type="term" value="F:protein-N(PI)-phosphohistidine-sugar phosphotransferase activity"/>
    <property type="evidence" value="ECO:0007669"/>
    <property type="project" value="InterPro"/>
</dbReference>
<evidence type="ECO:0000256" key="6">
    <source>
        <dbReference type="ARBA" id="ARBA00022777"/>
    </source>
</evidence>
<dbReference type="PANTHER" id="PTHR34581:SF2">
    <property type="entry name" value="PTS SYSTEM N,N'-DIACETYLCHITOBIOSE-SPECIFIC EIIB COMPONENT"/>
    <property type="match status" value="1"/>
</dbReference>
<evidence type="ECO:0000313" key="10">
    <source>
        <dbReference type="Proteomes" id="UP000005384"/>
    </source>
</evidence>
<evidence type="ECO:0000313" key="9">
    <source>
        <dbReference type="EMBL" id="EHI61281.1"/>
    </source>
</evidence>
<keyword evidence="2" id="KW-0597">Phosphoprotein</keyword>
<dbReference type="InterPro" id="IPR051819">
    <property type="entry name" value="PTS_sugar-specific_EIIB"/>
</dbReference>